<feature type="region of interest" description="Disordered" evidence="8">
    <location>
        <begin position="467"/>
        <end position="505"/>
    </location>
</feature>
<dbReference type="EMBL" id="JAFCIX010000376">
    <property type="protein sequence ID" value="KAH6592632.1"/>
    <property type="molecule type" value="Genomic_DNA"/>
</dbReference>
<dbReference type="PROSITE" id="PS00028">
    <property type="entry name" value="ZINC_FINGER_C2H2_1"/>
    <property type="match status" value="3"/>
</dbReference>
<feature type="domain" description="C2H2-type" evidence="9">
    <location>
        <begin position="1184"/>
        <end position="1211"/>
    </location>
</feature>
<evidence type="ECO:0000256" key="6">
    <source>
        <dbReference type="ARBA" id="ARBA00023242"/>
    </source>
</evidence>
<evidence type="ECO:0000256" key="1">
    <source>
        <dbReference type="ARBA" id="ARBA00004123"/>
    </source>
</evidence>
<feature type="domain" description="C2H2-type" evidence="9">
    <location>
        <begin position="1128"/>
        <end position="1155"/>
    </location>
</feature>
<feature type="region of interest" description="Disordered" evidence="8">
    <location>
        <begin position="115"/>
        <end position="149"/>
    </location>
</feature>
<evidence type="ECO:0000313" key="10">
    <source>
        <dbReference type="EMBL" id="KAH6592632.1"/>
    </source>
</evidence>
<organism evidence="10 11">
    <name type="scientific">Batrachochytrium salamandrivorans</name>
    <dbReference type="NCBI Taxonomy" id="1357716"/>
    <lineage>
        <taxon>Eukaryota</taxon>
        <taxon>Fungi</taxon>
        <taxon>Fungi incertae sedis</taxon>
        <taxon>Chytridiomycota</taxon>
        <taxon>Chytridiomycota incertae sedis</taxon>
        <taxon>Chytridiomycetes</taxon>
        <taxon>Rhizophydiales</taxon>
        <taxon>Rhizophydiales incertae sedis</taxon>
        <taxon>Batrachochytrium</taxon>
    </lineage>
</organism>
<feature type="domain" description="C2H2-type" evidence="9">
    <location>
        <begin position="1156"/>
        <end position="1183"/>
    </location>
</feature>
<dbReference type="SUPFAM" id="SSF57667">
    <property type="entry name" value="beta-beta-alpha zinc fingers"/>
    <property type="match status" value="2"/>
</dbReference>
<feature type="region of interest" description="Disordered" evidence="8">
    <location>
        <begin position="778"/>
        <end position="805"/>
    </location>
</feature>
<feature type="compositionally biased region" description="Low complexity" evidence="8">
    <location>
        <begin position="331"/>
        <end position="344"/>
    </location>
</feature>
<evidence type="ECO:0000256" key="2">
    <source>
        <dbReference type="ARBA" id="ARBA00022723"/>
    </source>
</evidence>
<feature type="compositionally biased region" description="Basic and acidic residues" evidence="8">
    <location>
        <begin position="311"/>
        <end position="325"/>
    </location>
</feature>
<feature type="compositionally biased region" description="Polar residues" evidence="8">
    <location>
        <begin position="550"/>
        <end position="560"/>
    </location>
</feature>
<dbReference type="PANTHER" id="PTHR16515">
    <property type="entry name" value="PR DOMAIN ZINC FINGER PROTEIN"/>
    <property type="match status" value="1"/>
</dbReference>
<gene>
    <name evidence="10" type="ORF">BASA50_007920</name>
</gene>
<feature type="region of interest" description="Disordered" evidence="8">
    <location>
        <begin position="619"/>
        <end position="645"/>
    </location>
</feature>
<keyword evidence="6" id="KW-0539">Nucleus</keyword>
<feature type="compositionally biased region" description="Low complexity" evidence="8">
    <location>
        <begin position="630"/>
        <end position="639"/>
    </location>
</feature>
<comment type="caution">
    <text evidence="10">The sequence shown here is derived from an EMBL/GenBank/DDBJ whole genome shotgun (WGS) entry which is preliminary data.</text>
</comment>
<evidence type="ECO:0000256" key="7">
    <source>
        <dbReference type="PROSITE-ProRule" id="PRU00042"/>
    </source>
</evidence>
<keyword evidence="11" id="KW-1185">Reference proteome</keyword>
<proteinExistence type="predicted"/>
<accession>A0ABQ8F8G2</accession>
<feature type="compositionally biased region" description="Polar residues" evidence="8">
    <location>
        <begin position="778"/>
        <end position="794"/>
    </location>
</feature>
<keyword evidence="4 7" id="KW-0863">Zinc-finger</keyword>
<feature type="region of interest" description="Disordered" evidence="8">
    <location>
        <begin position="307"/>
        <end position="355"/>
    </location>
</feature>
<feature type="compositionally biased region" description="Polar residues" evidence="8">
    <location>
        <begin position="120"/>
        <end position="133"/>
    </location>
</feature>
<feature type="region of interest" description="Disordered" evidence="8">
    <location>
        <begin position="517"/>
        <end position="569"/>
    </location>
</feature>
<name>A0ABQ8F8G2_9FUNG</name>
<evidence type="ECO:0000259" key="9">
    <source>
        <dbReference type="PROSITE" id="PS50157"/>
    </source>
</evidence>
<comment type="subcellular location">
    <subcellularLocation>
        <location evidence="1">Nucleus</location>
    </subcellularLocation>
</comment>
<feature type="region of interest" description="Disordered" evidence="8">
    <location>
        <begin position="81"/>
        <end position="100"/>
    </location>
</feature>
<dbReference type="InterPro" id="IPR050331">
    <property type="entry name" value="Zinc_finger"/>
</dbReference>
<feature type="region of interest" description="Disordered" evidence="8">
    <location>
        <begin position="1054"/>
        <end position="1086"/>
    </location>
</feature>
<keyword evidence="2" id="KW-0479">Metal-binding</keyword>
<feature type="compositionally biased region" description="Low complexity" evidence="8">
    <location>
        <begin position="517"/>
        <end position="531"/>
    </location>
</feature>
<evidence type="ECO:0000256" key="5">
    <source>
        <dbReference type="ARBA" id="ARBA00022833"/>
    </source>
</evidence>
<dbReference type="SMART" id="SM00355">
    <property type="entry name" value="ZnF_C2H2"/>
    <property type="match status" value="3"/>
</dbReference>
<keyword evidence="5" id="KW-0862">Zinc</keyword>
<feature type="compositionally biased region" description="Polar residues" evidence="8">
    <location>
        <begin position="532"/>
        <end position="542"/>
    </location>
</feature>
<reference evidence="10 11" key="1">
    <citation type="submission" date="2021-02" db="EMBL/GenBank/DDBJ databases">
        <title>Variation within the Batrachochytrium salamandrivorans European outbreak.</title>
        <authorList>
            <person name="Kelly M."/>
            <person name="Pasmans F."/>
            <person name="Shea T.P."/>
            <person name="Munoz J.F."/>
            <person name="Carranza S."/>
            <person name="Cuomo C.A."/>
            <person name="Martel A."/>
        </authorList>
    </citation>
    <scope>NUCLEOTIDE SEQUENCE [LARGE SCALE GENOMIC DNA]</scope>
    <source>
        <strain evidence="10 11">AMFP18/2</strain>
    </source>
</reference>
<dbReference type="Proteomes" id="UP001648503">
    <property type="component" value="Unassembled WGS sequence"/>
</dbReference>
<evidence type="ECO:0000313" key="11">
    <source>
        <dbReference type="Proteomes" id="UP001648503"/>
    </source>
</evidence>
<keyword evidence="3" id="KW-0677">Repeat</keyword>
<protein>
    <recommendedName>
        <fullName evidence="9">C2H2-type domain-containing protein</fullName>
    </recommendedName>
</protein>
<dbReference type="PANTHER" id="PTHR16515:SF49">
    <property type="entry name" value="GASTRULA ZINC FINGER PROTEIN XLCGF49.1-LIKE-RELATED"/>
    <property type="match status" value="1"/>
</dbReference>
<evidence type="ECO:0000256" key="4">
    <source>
        <dbReference type="ARBA" id="ARBA00022771"/>
    </source>
</evidence>
<feature type="region of interest" description="Disordered" evidence="8">
    <location>
        <begin position="851"/>
        <end position="887"/>
    </location>
</feature>
<dbReference type="InterPro" id="IPR036236">
    <property type="entry name" value="Znf_C2H2_sf"/>
</dbReference>
<feature type="compositionally biased region" description="Polar residues" evidence="8">
    <location>
        <begin position="878"/>
        <end position="887"/>
    </location>
</feature>
<sequence>MPAIATPVAITNDRNSMTVTGSVNTSPSALGDWDTRLTAADTQDSHQLEVRPIHQPKHTWPELAAVQVRKIKTDMHCQMVQEQEQQRQQQPSFPLQQPQQVNATTTWVQYPFSGEESDIQQHGSIQQHSTYAHDQQRLEGQGSNRTTTQMVQLCPTSIRVLEDPMDDSSSRLRSSSWEAHSRESSYPEYCGNAGSMGECNSHVNVCELMTPSNLVAVCTDGMEQPWLATTTTTTITTICGIITTTITTAPGATIIPTPGATTIPTPGTNIGTAMGTNIGATMGTATSITAADGTTATTTTTTTIATAEPTPCRDEPPVTQKERPQHGPAIQEQKGLQQQQGLMGKSRRRESRSALTLPQSCFDANGSRIRMCSHDDDTKESHCWCRDHGSDHVNDSDQGNDHGNSDRCCRVDDCYSDQSLPCPSHLHTLNSDLSKHTGNTTAATTHSLQWLVDPLHPLVMASEEVESWSSTTTGGNTTATTIPTTTTAGTTTAGTTTAGTTTATTTGDTTTVLLTHTPPPSLSDLSDTPSSGINGTRSSNMSEHVKAPVDSTTDSPTADSAPTIGGTPTIDTLPQTHASCMDPQHDSAAVVAAAVAAADLDTAESNAVYSLTLLLSSHSPLQDPPSPSFGSASTPATGTTPPPPIETTASILPTTALSVTHSIYPSCVSLPIADSHNYANRWSPNTAHHHNRDWPIGPSPSQQLLLQHMHPCSIDSNMHLQTHSANIHHINKDPQFTPSIQTDVPHNLSHGSGLFCELQSNVLTDPIANAQSELESSDQISYCKSQDAPQSGLSASDGEGLPHPEAVVGSAEHVSLPHSSNQENLSQWPLEQHCRTDQSIQDQPIIQYQSIQHQPTQDRHHTDFQSELPNPPEHKQPLHNQSRQESFPTPCTEMITHPLDYENTIDFGFPLYTCAANSSLHMPFRSMDLSDQMALNAPQYIEQLEHHHTPHTYNHPQPQSSLFSSPPMDLSVYCEPDSYLMNSHLQQTASHQYIDNYAFTDLTPTLSHATSPTPHERITPTDPIYPHSTCNDYLFTNIDSYPPSHNNVNLPLCKDPDTANLPRPKRKYTKKSLDLSHTDSSGFSTPLKKKPSLDMLWTPLPISLPHGAPGRPFVPPDDFDEDSSRKLPTCPVCGQSFTRAFNLNSHLKSHENVKPFACDMCGMSFTRRHDLNRHIRQHMPERPFSCDRCDRTFLRKDALKRHERMHEIHEKANINSCII</sequence>
<evidence type="ECO:0000256" key="8">
    <source>
        <dbReference type="SAM" id="MobiDB-lite"/>
    </source>
</evidence>
<dbReference type="Pfam" id="PF00096">
    <property type="entry name" value="zf-C2H2"/>
    <property type="match status" value="3"/>
</dbReference>
<dbReference type="InterPro" id="IPR013087">
    <property type="entry name" value="Znf_C2H2_type"/>
</dbReference>
<evidence type="ECO:0000256" key="3">
    <source>
        <dbReference type="ARBA" id="ARBA00022737"/>
    </source>
</evidence>
<dbReference type="Gene3D" id="3.30.160.60">
    <property type="entry name" value="Classic Zinc Finger"/>
    <property type="match status" value="3"/>
</dbReference>
<dbReference type="PROSITE" id="PS50157">
    <property type="entry name" value="ZINC_FINGER_C2H2_2"/>
    <property type="match status" value="3"/>
</dbReference>